<protein>
    <submittedName>
        <fullName evidence="1">Uncharacterized protein</fullName>
    </submittedName>
</protein>
<dbReference type="Proteomes" id="UP001152622">
    <property type="component" value="Chromosome 20"/>
</dbReference>
<proteinExistence type="predicted"/>
<gene>
    <name evidence="1" type="ORF">SKAU_G00395080</name>
</gene>
<sequence>MGESWQCSVVFRDPEEVATTTPSSLYRPANTFIFTIKIVELQHVPEGAMAFNDILSAVQWATCLCYMFDFKKQRLQWAHKLRT</sequence>
<comment type="caution">
    <text evidence="1">The sequence shown here is derived from an EMBL/GenBank/DDBJ whole genome shotgun (WGS) entry which is preliminary data.</text>
</comment>
<dbReference type="EMBL" id="JAINUF010000020">
    <property type="protein sequence ID" value="KAJ8336165.1"/>
    <property type="molecule type" value="Genomic_DNA"/>
</dbReference>
<name>A0A9Q1ID55_SYNKA</name>
<evidence type="ECO:0000313" key="1">
    <source>
        <dbReference type="EMBL" id="KAJ8336165.1"/>
    </source>
</evidence>
<evidence type="ECO:0000313" key="2">
    <source>
        <dbReference type="Proteomes" id="UP001152622"/>
    </source>
</evidence>
<reference evidence="1" key="1">
    <citation type="journal article" date="2023" name="Science">
        <title>Genome structures resolve the early diversification of teleost fishes.</title>
        <authorList>
            <person name="Parey E."/>
            <person name="Louis A."/>
            <person name="Montfort J."/>
            <person name="Bouchez O."/>
            <person name="Roques C."/>
            <person name="Iampietro C."/>
            <person name="Lluch J."/>
            <person name="Castinel A."/>
            <person name="Donnadieu C."/>
            <person name="Desvignes T."/>
            <person name="Floi Bucao C."/>
            <person name="Jouanno E."/>
            <person name="Wen M."/>
            <person name="Mejri S."/>
            <person name="Dirks R."/>
            <person name="Jansen H."/>
            <person name="Henkel C."/>
            <person name="Chen W.J."/>
            <person name="Zahm M."/>
            <person name="Cabau C."/>
            <person name="Klopp C."/>
            <person name="Thompson A.W."/>
            <person name="Robinson-Rechavi M."/>
            <person name="Braasch I."/>
            <person name="Lecointre G."/>
            <person name="Bobe J."/>
            <person name="Postlethwait J.H."/>
            <person name="Berthelot C."/>
            <person name="Roest Crollius H."/>
            <person name="Guiguen Y."/>
        </authorList>
    </citation>
    <scope>NUCLEOTIDE SEQUENCE</scope>
    <source>
        <strain evidence="1">WJC10195</strain>
    </source>
</reference>
<keyword evidence="2" id="KW-1185">Reference proteome</keyword>
<accession>A0A9Q1ID55</accession>
<organism evidence="1 2">
    <name type="scientific">Synaphobranchus kaupii</name>
    <name type="common">Kaup's arrowtooth eel</name>
    <dbReference type="NCBI Taxonomy" id="118154"/>
    <lineage>
        <taxon>Eukaryota</taxon>
        <taxon>Metazoa</taxon>
        <taxon>Chordata</taxon>
        <taxon>Craniata</taxon>
        <taxon>Vertebrata</taxon>
        <taxon>Euteleostomi</taxon>
        <taxon>Actinopterygii</taxon>
        <taxon>Neopterygii</taxon>
        <taxon>Teleostei</taxon>
        <taxon>Anguilliformes</taxon>
        <taxon>Synaphobranchidae</taxon>
        <taxon>Synaphobranchus</taxon>
    </lineage>
</organism>
<dbReference type="AlphaFoldDB" id="A0A9Q1ID55"/>